<sequence length="109" mass="12673">MRVKAIDNSVFKMLESERDRCIRVIEKIFSELENLPRGCLGQRKVKSGGKVYIYSCLKYREGAQVKFEHISAQRAEELRPVLERKKKLQNDLKASRKRAATINHILQKG</sequence>
<evidence type="ECO:0000313" key="2">
    <source>
        <dbReference type="Proteomes" id="UP000641025"/>
    </source>
</evidence>
<name>A0ABS0YRG3_9BACT</name>
<protein>
    <recommendedName>
        <fullName evidence="3">Transposase</fullName>
    </recommendedName>
</protein>
<evidence type="ECO:0008006" key="3">
    <source>
        <dbReference type="Google" id="ProtNLM"/>
    </source>
</evidence>
<dbReference type="Proteomes" id="UP000641025">
    <property type="component" value="Unassembled WGS sequence"/>
</dbReference>
<keyword evidence="2" id="KW-1185">Reference proteome</keyword>
<dbReference type="EMBL" id="JAEMHK010000007">
    <property type="protein sequence ID" value="MBJ6800566.1"/>
    <property type="molecule type" value="Genomic_DNA"/>
</dbReference>
<evidence type="ECO:0000313" key="1">
    <source>
        <dbReference type="EMBL" id="MBJ6800566.1"/>
    </source>
</evidence>
<gene>
    <name evidence="1" type="ORF">JFN90_10515</name>
</gene>
<proteinExistence type="predicted"/>
<organism evidence="1 2">
    <name type="scientific">Geomonas propionica</name>
    <dbReference type="NCBI Taxonomy" id="2798582"/>
    <lineage>
        <taxon>Bacteria</taxon>
        <taxon>Pseudomonadati</taxon>
        <taxon>Thermodesulfobacteriota</taxon>
        <taxon>Desulfuromonadia</taxon>
        <taxon>Geobacterales</taxon>
        <taxon>Geobacteraceae</taxon>
        <taxon>Geomonas</taxon>
    </lineage>
</organism>
<comment type="caution">
    <text evidence="1">The sequence shown here is derived from an EMBL/GenBank/DDBJ whole genome shotgun (WGS) entry which is preliminary data.</text>
</comment>
<accession>A0ABS0YRG3</accession>
<dbReference type="RefSeq" id="WP_199395074.1">
    <property type="nucleotide sequence ID" value="NZ_JAEMHK010000007.1"/>
</dbReference>
<reference evidence="1 2" key="1">
    <citation type="submission" date="2020-12" db="EMBL/GenBank/DDBJ databases">
        <title>Geomonas sp. Red259, isolated from paddy soil.</title>
        <authorList>
            <person name="Xu Z."/>
            <person name="Zhang Z."/>
            <person name="Masuda Y."/>
            <person name="Itoh H."/>
            <person name="Senoo K."/>
        </authorList>
    </citation>
    <scope>NUCLEOTIDE SEQUENCE [LARGE SCALE GENOMIC DNA]</scope>
    <source>
        <strain evidence="1 2">Red259</strain>
    </source>
</reference>